<dbReference type="PANTHER" id="PTHR43179:SF12">
    <property type="entry name" value="GALACTOFURANOSYLTRANSFERASE GLFT2"/>
    <property type="match status" value="1"/>
</dbReference>
<organism evidence="5">
    <name type="scientific">uncultured Caudovirales phage</name>
    <dbReference type="NCBI Taxonomy" id="2100421"/>
    <lineage>
        <taxon>Viruses</taxon>
        <taxon>Duplodnaviria</taxon>
        <taxon>Heunggongvirae</taxon>
        <taxon>Uroviricota</taxon>
        <taxon>Caudoviricetes</taxon>
        <taxon>Peduoviridae</taxon>
        <taxon>Maltschvirus</taxon>
        <taxon>Maltschvirus maltsch</taxon>
    </lineage>
</organism>
<evidence type="ECO:0000256" key="1">
    <source>
        <dbReference type="ARBA" id="ARBA00006739"/>
    </source>
</evidence>
<protein>
    <recommendedName>
        <fullName evidence="6">Glycosyltransferase 2-like domain-containing protein</fullName>
    </recommendedName>
</protein>
<reference evidence="5" key="1">
    <citation type="submission" date="2020-05" db="EMBL/GenBank/DDBJ databases">
        <authorList>
            <person name="Chiriac C."/>
            <person name="Salcher M."/>
            <person name="Ghai R."/>
            <person name="Kavagutti S V."/>
        </authorList>
    </citation>
    <scope>NUCLEOTIDE SEQUENCE</scope>
</reference>
<evidence type="ECO:0000256" key="2">
    <source>
        <dbReference type="ARBA" id="ARBA00022676"/>
    </source>
</evidence>
<dbReference type="InterPro" id="IPR029044">
    <property type="entry name" value="Nucleotide-diphossugar_trans"/>
</dbReference>
<dbReference type="PANTHER" id="PTHR43179">
    <property type="entry name" value="RHAMNOSYLTRANSFERASE WBBL"/>
    <property type="match status" value="1"/>
</dbReference>
<keyword evidence="2" id="KW-0328">Glycosyltransferase</keyword>
<gene>
    <name evidence="4" type="ORF">UFOVP1121_9</name>
    <name evidence="5" type="ORF">UFOVP1482_8</name>
</gene>
<accession>A0A6J5SKF5</accession>
<sequence length="212" mass="24140">MIPCMIVPILKGPDILYRMLETIDYPIRKLIIIDNGDALRHSSGWPIEHVQSTKVIKMPANLGVAGSWNLGIKADPFATWWLIANFDLEWPAGSLKAFSEQVTDGVLLAQSPQPWSAFALSEDAVKRVGLFDEGFHPAYFEDNDYEMRCQLEGVKITRSGISIIHHNSSTLQFFGERNNATYGNNADYWQRKREKPDEGGWSLERRRVNSWD</sequence>
<dbReference type="EMBL" id="LR797421">
    <property type="protein sequence ID" value="CAB4215249.1"/>
    <property type="molecule type" value="Genomic_DNA"/>
</dbReference>
<evidence type="ECO:0000256" key="3">
    <source>
        <dbReference type="ARBA" id="ARBA00022679"/>
    </source>
</evidence>
<name>A0A6J5SKF5_9CAUD</name>
<evidence type="ECO:0008006" key="6">
    <source>
        <dbReference type="Google" id="ProtNLM"/>
    </source>
</evidence>
<dbReference type="GO" id="GO:0016757">
    <property type="term" value="F:glycosyltransferase activity"/>
    <property type="evidence" value="ECO:0007669"/>
    <property type="project" value="UniProtKB-KW"/>
</dbReference>
<evidence type="ECO:0000313" key="5">
    <source>
        <dbReference type="EMBL" id="CAB4215249.1"/>
    </source>
</evidence>
<keyword evidence="3" id="KW-0808">Transferase</keyword>
<dbReference type="SUPFAM" id="SSF53448">
    <property type="entry name" value="Nucleotide-diphospho-sugar transferases"/>
    <property type="match status" value="1"/>
</dbReference>
<dbReference type="Gene3D" id="3.90.550.10">
    <property type="entry name" value="Spore Coat Polysaccharide Biosynthesis Protein SpsA, Chain A"/>
    <property type="match status" value="1"/>
</dbReference>
<evidence type="ECO:0000313" key="4">
    <source>
        <dbReference type="EMBL" id="CAB4184367.1"/>
    </source>
</evidence>
<dbReference type="EMBL" id="LR797067">
    <property type="protein sequence ID" value="CAB4184367.1"/>
    <property type="molecule type" value="Genomic_DNA"/>
</dbReference>
<comment type="similarity">
    <text evidence="1">Belongs to the glycosyltransferase 2 family.</text>
</comment>
<proteinExistence type="inferred from homology"/>